<dbReference type="Pfam" id="PF00475">
    <property type="entry name" value="IGPD"/>
    <property type="match status" value="1"/>
</dbReference>
<reference evidence="4 5" key="1">
    <citation type="submission" date="2019-01" db="EMBL/GenBank/DDBJ databases">
        <title>Sequencing of cultivated peanut Arachis hypogaea provides insights into genome evolution and oil improvement.</title>
        <authorList>
            <person name="Chen X."/>
        </authorList>
    </citation>
    <scope>NUCLEOTIDE SEQUENCE [LARGE SCALE GENOMIC DNA]</scope>
    <source>
        <strain evidence="5">cv. Fuhuasheng</strain>
        <tissue evidence="4">Leaves</tissue>
    </source>
</reference>
<dbReference type="InterPro" id="IPR000807">
    <property type="entry name" value="ImidazoleglycerolP_deHydtase"/>
</dbReference>
<accession>A0A444Z613</accession>
<dbReference type="Proteomes" id="UP000289738">
    <property type="component" value="Chromosome B05"/>
</dbReference>
<dbReference type="AlphaFoldDB" id="A0A444Z613"/>
<name>A0A444Z613_ARAHY</name>
<comment type="caution">
    <text evidence="4">The sequence shown here is derived from an EMBL/GenBank/DDBJ whole genome shotgun (WGS) entry which is preliminary data.</text>
</comment>
<dbReference type="SUPFAM" id="SSF54211">
    <property type="entry name" value="Ribosomal protein S5 domain 2-like"/>
    <property type="match status" value="1"/>
</dbReference>
<sequence length="169" mass="18421">MATAGEAIEYRCLIHATNGKKTISTSASLQALGDRKGINRFGDFSAPLDEALIHASLDLSGRPHLSYNLDIPTQRVGTYDAQLKLNTDFASIGCPETAACGGITSDSVGEKFEEKIIVVQDFGGGKKTSKYKMLLWTLQVMEKLVDIVYFLHLEIHEAFGSAGAFKNYK</sequence>
<dbReference type="PANTHER" id="PTHR23133">
    <property type="entry name" value="IMIDAZOLEGLYCEROL-PHOSPHATE DEHYDRATASE HIS7"/>
    <property type="match status" value="1"/>
</dbReference>
<dbReference type="Gene3D" id="3.30.230.40">
    <property type="entry name" value="Imidazole glycerol phosphate dehydratase, domain 1"/>
    <property type="match status" value="1"/>
</dbReference>
<keyword evidence="3" id="KW-0456">Lyase</keyword>
<evidence type="ECO:0000256" key="2">
    <source>
        <dbReference type="ARBA" id="ARBA00023102"/>
    </source>
</evidence>
<evidence type="ECO:0000313" key="4">
    <source>
        <dbReference type="EMBL" id="RYR09612.1"/>
    </source>
</evidence>
<gene>
    <name evidence="4" type="ORF">Ahy_B05g077982</name>
</gene>
<dbReference type="EMBL" id="SDMP01000015">
    <property type="protein sequence ID" value="RYR09612.1"/>
    <property type="molecule type" value="Genomic_DNA"/>
</dbReference>
<proteinExistence type="predicted"/>
<organism evidence="4 5">
    <name type="scientific">Arachis hypogaea</name>
    <name type="common">Peanut</name>
    <dbReference type="NCBI Taxonomy" id="3818"/>
    <lineage>
        <taxon>Eukaryota</taxon>
        <taxon>Viridiplantae</taxon>
        <taxon>Streptophyta</taxon>
        <taxon>Embryophyta</taxon>
        <taxon>Tracheophyta</taxon>
        <taxon>Spermatophyta</taxon>
        <taxon>Magnoliopsida</taxon>
        <taxon>eudicotyledons</taxon>
        <taxon>Gunneridae</taxon>
        <taxon>Pentapetalae</taxon>
        <taxon>rosids</taxon>
        <taxon>fabids</taxon>
        <taxon>Fabales</taxon>
        <taxon>Fabaceae</taxon>
        <taxon>Papilionoideae</taxon>
        <taxon>50 kb inversion clade</taxon>
        <taxon>dalbergioids sensu lato</taxon>
        <taxon>Dalbergieae</taxon>
        <taxon>Pterocarpus clade</taxon>
        <taxon>Arachis</taxon>
    </lineage>
</organism>
<dbReference type="InterPro" id="IPR038494">
    <property type="entry name" value="IGPD_sf"/>
</dbReference>
<protein>
    <submittedName>
        <fullName evidence="4">Uncharacterized protein</fullName>
    </submittedName>
</protein>
<dbReference type="GO" id="GO:0004424">
    <property type="term" value="F:imidazoleglycerol-phosphate dehydratase activity"/>
    <property type="evidence" value="ECO:0007669"/>
    <property type="project" value="InterPro"/>
</dbReference>
<evidence type="ECO:0000313" key="5">
    <source>
        <dbReference type="Proteomes" id="UP000289738"/>
    </source>
</evidence>
<dbReference type="PANTHER" id="PTHR23133:SF2">
    <property type="entry name" value="IMIDAZOLEGLYCEROL-PHOSPHATE DEHYDRATASE"/>
    <property type="match status" value="1"/>
</dbReference>
<keyword evidence="2" id="KW-0368">Histidine biosynthesis</keyword>
<evidence type="ECO:0000256" key="3">
    <source>
        <dbReference type="ARBA" id="ARBA00023239"/>
    </source>
</evidence>
<evidence type="ECO:0000256" key="1">
    <source>
        <dbReference type="ARBA" id="ARBA00022605"/>
    </source>
</evidence>
<dbReference type="GO" id="GO:0000105">
    <property type="term" value="P:L-histidine biosynthetic process"/>
    <property type="evidence" value="ECO:0007669"/>
    <property type="project" value="UniProtKB-KW"/>
</dbReference>
<keyword evidence="1" id="KW-0028">Amino-acid biosynthesis</keyword>
<dbReference type="InterPro" id="IPR020568">
    <property type="entry name" value="Ribosomal_Su5_D2-typ_SF"/>
</dbReference>
<dbReference type="STRING" id="3818.A0A444Z613"/>
<keyword evidence="5" id="KW-1185">Reference proteome</keyword>